<evidence type="ECO:0008006" key="4">
    <source>
        <dbReference type="Google" id="ProtNLM"/>
    </source>
</evidence>
<dbReference type="GO" id="GO:0005829">
    <property type="term" value="C:cytosol"/>
    <property type="evidence" value="ECO:0000318"/>
    <property type="project" value="GO_Central"/>
</dbReference>
<dbReference type="InParanoid" id="F0ZDI1"/>
<dbReference type="Proteomes" id="UP000001064">
    <property type="component" value="Unassembled WGS sequence"/>
</dbReference>
<dbReference type="PANTHER" id="PTHR10972:SF148">
    <property type="entry name" value="OXYSTEROL-BINDING PROTEIN 9"/>
    <property type="match status" value="1"/>
</dbReference>
<reference evidence="3" key="1">
    <citation type="journal article" date="2011" name="Genome Biol.">
        <title>Comparative genomics of the social amoebae Dictyostelium discoideum and Dictyostelium purpureum.</title>
        <authorList>
            <consortium name="US DOE Joint Genome Institute (JGI-PGF)"/>
            <person name="Sucgang R."/>
            <person name="Kuo A."/>
            <person name="Tian X."/>
            <person name="Salerno W."/>
            <person name="Parikh A."/>
            <person name="Feasley C.L."/>
            <person name="Dalin E."/>
            <person name="Tu H."/>
            <person name="Huang E."/>
            <person name="Barry K."/>
            <person name="Lindquist E."/>
            <person name="Shapiro H."/>
            <person name="Bruce D."/>
            <person name="Schmutz J."/>
            <person name="Salamov A."/>
            <person name="Fey P."/>
            <person name="Gaudet P."/>
            <person name="Anjard C."/>
            <person name="Babu M.M."/>
            <person name="Basu S."/>
            <person name="Bushmanova Y."/>
            <person name="van der Wel H."/>
            <person name="Katoh-Kurasawa M."/>
            <person name="Dinh C."/>
            <person name="Coutinho P.M."/>
            <person name="Saito T."/>
            <person name="Elias M."/>
            <person name="Schaap P."/>
            <person name="Kay R.R."/>
            <person name="Henrissat B."/>
            <person name="Eichinger L."/>
            <person name="Rivero F."/>
            <person name="Putnam N.H."/>
            <person name="West C.M."/>
            <person name="Loomis W.F."/>
            <person name="Chisholm R.L."/>
            <person name="Shaulsky G."/>
            <person name="Strassmann J.E."/>
            <person name="Queller D.C."/>
            <person name="Kuspa A."/>
            <person name="Grigoriev I.V."/>
        </authorList>
    </citation>
    <scope>NUCLEOTIDE SEQUENCE [LARGE SCALE GENOMIC DNA]</scope>
    <source>
        <strain evidence="3">QSDP1</strain>
    </source>
</reference>
<feature type="non-terminal residue" evidence="2">
    <location>
        <position position="1"/>
    </location>
</feature>
<dbReference type="InterPro" id="IPR000648">
    <property type="entry name" value="Oxysterol-bd"/>
</dbReference>
<dbReference type="AlphaFoldDB" id="F0ZDI1"/>
<dbReference type="GO" id="GO:0016020">
    <property type="term" value="C:membrane"/>
    <property type="evidence" value="ECO:0000318"/>
    <property type="project" value="GO_Central"/>
</dbReference>
<dbReference type="OrthoDB" id="14833at2759"/>
<keyword evidence="1" id="KW-0175">Coiled coil</keyword>
<dbReference type="InterPro" id="IPR037239">
    <property type="entry name" value="OSBP_sf"/>
</dbReference>
<dbReference type="KEGG" id="dpp:DICPUDRAFT_29412"/>
<dbReference type="Gene3D" id="2.40.160.120">
    <property type="match status" value="1"/>
</dbReference>
<feature type="coiled-coil region" evidence="1">
    <location>
        <begin position="311"/>
        <end position="341"/>
    </location>
</feature>
<dbReference type="SUPFAM" id="SSF144000">
    <property type="entry name" value="Oxysterol-binding protein-like"/>
    <property type="match status" value="1"/>
</dbReference>
<dbReference type="GO" id="GO:0032934">
    <property type="term" value="F:sterol binding"/>
    <property type="evidence" value="ECO:0000318"/>
    <property type="project" value="GO_Central"/>
</dbReference>
<accession>F0ZDI1</accession>
<dbReference type="GeneID" id="10503006"/>
<dbReference type="eggNOG" id="KOG2209">
    <property type="taxonomic scope" value="Eukaryota"/>
</dbReference>
<sequence length="341" mass="38787">VCWELVKSVGNSIIEGKELTSTCLPIALFEARSFLEKVTDTWGFAPLYLQKACETNDPVERLKLIVSFAVSGLHLTTTIAKPFNPLLGETFECDLSDGSTAFIEQISHHPPISSWRLHEKNGRYKYTGNVCWSASCRGNVVRGCLKGPHNIEFADGSTINFNYPDALIKGIFWSDRVTDFDGKMIFTDEKNMLGAEIIFNPNALGFVRSLFTKQKSPSDTIVGKIFRLQQNHINNIKKQNNNGFNNIDEGDIISNIEGTWLTQLLIDNVEYWNIKMVPYGVLYRDPETTLPTDSSRRDDIRYLKLGNLEKAKEFKALIEDKQRHEAKLKKESEKKNKKEKN</sequence>
<organism evidence="2 3">
    <name type="scientific">Dictyostelium purpureum</name>
    <name type="common">Slime mold</name>
    <dbReference type="NCBI Taxonomy" id="5786"/>
    <lineage>
        <taxon>Eukaryota</taxon>
        <taxon>Amoebozoa</taxon>
        <taxon>Evosea</taxon>
        <taxon>Eumycetozoa</taxon>
        <taxon>Dictyostelia</taxon>
        <taxon>Dictyosteliales</taxon>
        <taxon>Dictyosteliaceae</taxon>
        <taxon>Dictyostelium</taxon>
    </lineage>
</organism>
<proteinExistence type="predicted"/>
<dbReference type="OMA" id="ECYEDCL"/>
<dbReference type="PANTHER" id="PTHR10972">
    <property type="entry name" value="OXYSTEROL-BINDING PROTEIN-RELATED"/>
    <property type="match status" value="1"/>
</dbReference>
<evidence type="ECO:0000313" key="2">
    <source>
        <dbReference type="EMBL" id="EGC37986.1"/>
    </source>
</evidence>
<dbReference type="VEuPathDB" id="AmoebaDB:DICPUDRAFT_29412"/>
<protein>
    <recommendedName>
        <fullName evidence="4">Oxysterol-binding protein</fullName>
    </recommendedName>
</protein>
<gene>
    <name evidence="2" type="ORF">DICPUDRAFT_29412</name>
</gene>
<evidence type="ECO:0000256" key="1">
    <source>
        <dbReference type="SAM" id="Coils"/>
    </source>
</evidence>
<dbReference type="EMBL" id="GL870986">
    <property type="protein sequence ID" value="EGC37986.1"/>
    <property type="molecule type" value="Genomic_DNA"/>
</dbReference>
<dbReference type="Pfam" id="PF01237">
    <property type="entry name" value="Oxysterol_BP"/>
    <property type="match status" value="1"/>
</dbReference>
<keyword evidence="3" id="KW-1185">Reference proteome</keyword>
<name>F0ZDI1_DICPU</name>
<evidence type="ECO:0000313" key="3">
    <source>
        <dbReference type="Proteomes" id="UP000001064"/>
    </source>
</evidence>
<dbReference type="FunFam" id="2.40.160.120:FF:000015">
    <property type="entry name" value="Oxysterol binding protein, putative"/>
    <property type="match status" value="1"/>
</dbReference>
<dbReference type="RefSeq" id="XP_003285470.1">
    <property type="nucleotide sequence ID" value="XM_003285422.1"/>
</dbReference>